<reference evidence="2" key="1">
    <citation type="journal article" date="2019" name="MBio">
        <title>Virus Genomes from Deep Sea Sediments Expand the Ocean Megavirome and Support Independent Origins of Viral Gigantism.</title>
        <authorList>
            <person name="Backstrom D."/>
            <person name="Yutin N."/>
            <person name="Jorgensen S.L."/>
            <person name="Dharamshi J."/>
            <person name="Homa F."/>
            <person name="Zaremba-Niedwiedzka K."/>
            <person name="Spang A."/>
            <person name="Wolf Y.I."/>
            <person name="Koonin E.V."/>
            <person name="Ettema T.J."/>
        </authorList>
    </citation>
    <scope>NUCLEOTIDE SEQUENCE</scope>
</reference>
<keyword evidence="1" id="KW-0812">Transmembrane</keyword>
<dbReference type="EMBL" id="MK500333">
    <property type="protein sequence ID" value="QBK86205.1"/>
    <property type="molecule type" value="Genomic_DNA"/>
</dbReference>
<name>A0A481YTV6_9VIRU</name>
<keyword evidence="1" id="KW-0472">Membrane</keyword>
<evidence type="ECO:0000313" key="2">
    <source>
        <dbReference type="EMBL" id="QBK86205.1"/>
    </source>
</evidence>
<sequence length="59" mass="6444">MGASRYVPIVLVVVLFATRSFVWIVLHTCSQGGIHAPAAKLATSRVPSRCAVSELRKEY</sequence>
<gene>
    <name evidence="2" type="ORF">LCMAC101_08000</name>
</gene>
<feature type="transmembrane region" description="Helical" evidence="1">
    <location>
        <begin position="6"/>
        <end position="26"/>
    </location>
</feature>
<protein>
    <recommendedName>
        <fullName evidence="3">Transmembrane protein</fullName>
    </recommendedName>
</protein>
<proteinExistence type="predicted"/>
<keyword evidence="1" id="KW-1133">Transmembrane helix</keyword>
<organism evidence="2">
    <name type="scientific">Marseillevirus LCMAC101</name>
    <dbReference type="NCBI Taxonomy" id="2506602"/>
    <lineage>
        <taxon>Viruses</taxon>
        <taxon>Varidnaviria</taxon>
        <taxon>Bamfordvirae</taxon>
        <taxon>Nucleocytoviricota</taxon>
        <taxon>Megaviricetes</taxon>
        <taxon>Pimascovirales</taxon>
        <taxon>Pimascovirales incertae sedis</taxon>
        <taxon>Marseilleviridae</taxon>
    </lineage>
</organism>
<evidence type="ECO:0008006" key="3">
    <source>
        <dbReference type="Google" id="ProtNLM"/>
    </source>
</evidence>
<accession>A0A481YTV6</accession>
<evidence type="ECO:0000256" key="1">
    <source>
        <dbReference type="SAM" id="Phobius"/>
    </source>
</evidence>